<evidence type="ECO:0000259" key="3">
    <source>
        <dbReference type="Pfam" id="PF07992"/>
    </source>
</evidence>
<dbReference type="Gene3D" id="3.50.50.60">
    <property type="entry name" value="FAD/NAD(P)-binding domain"/>
    <property type="match status" value="2"/>
</dbReference>
<evidence type="ECO:0000313" key="4">
    <source>
        <dbReference type="EMBL" id="SFD96797.1"/>
    </source>
</evidence>
<dbReference type="InterPro" id="IPR023753">
    <property type="entry name" value="FAD/NAD-binding_dom"/>
</dbReference>
<evidence type="ECO:0000256" key="2">
    <source>
        <dbReference type="ARBA" id="ARBA00023002"/>
    </source>
</evidence>
<keyword evidence="5" id="KW-1185">Reference proteome</keyword>
<dbReference type="AlphaFoldDB" id="A0A1I1WNN8"/>
<organism evidence="4 5">
    <name type="scientific">Massilia yuzhufengensis</name>
    <dbReference type="NCBI Taxonomy" id="1164594"/>
    <lineage>
        <taxon>Bacteria</taxon>
        <taxon>Pseudomonadati</taxon>
        <taxon>Pseudomonadota</taxon>
        <taxon>Betaproteobacteria</taxon>
        <taxon>Burkholderiales</taxon>
        <taxon>Oxalobacteraceae</taxon>
        <taxon>Telluria group</taxon>
        <taxon>Massilia</taxon>
    </lineage>
</organism>
<dbReference type="PRINTS" id="PR00469">
    <property type="entry name" value="PNDRDTASEII"/>
</dbReference>
<dbReference type="PANTHER" id="PTHR48105">
    <property type="entry name" value="THIOREDOXIN REDUCTASE 1-RELATED-RELATED"/>
    <property type="match status" value="1"/>
</dbReference>
<dbReference type="GO" id="GO:0016491">
    <property type="term" value="F:oxidoreductase activity"/>
    <property type="evidence" value="ECO:0007669"/>
    <property type="project" value="UniProtKB-KW"/>
</dbReference>
<dbReference type="EMBL" id="FOLD01000051">
    <property type="protein sequence ID" value="SFD96797.1"/>
    <property type="molecule type" value="Genomic_DNA"/>
</dbReference>
<name>A0A1I1WNN8_9BURK</name>
<dbReference type="SUPFAM" id="SSF51905">
    <property type="entry name" value="FAD/NAD(P)-binding domain"/>
    <property type="match status" value="1"/>
</dbReference>
<gene>
    <name evidence="4" type="ORF">SAMN05216204_1516</name>
</gene>
<evidence type="ECO:0000313" key="5">
    <source>
        <dbReference type="Proteomes" id="UP000198639"/>
    </source>
</evidence>
<reference evidence="5" key="1">
    <citation type="submission" date="2016-10" db="EMBL/GenBank/DDBJ databases">
        <authorList>
            <person name="Varghese N."/>
            <person name="Submissions S."/>
        </authorList>
    </citation>
    <scope>NUCLEOTIDE SEQUENCE [LARGE SCALE GENOMIC DNA]</scope>
    <source>
        <strain evidence="5">CGMCC 1.12041</strain>
    </source>
</reference>
<dbReference type="STRING" id="1164594.SAMN05216204_1516"/>
<dbReference type="InterPro" id="IPR036188">
    <property type="entry name" value="FAD/NAD-bd_sf"/>
</dbReference>
<dbReference type="RefSeq" id="WP_370660066.1">
    <property type="nucleotide sequence ID" value="NZ_FOLD01000051.1"/>
</dbReference>
<protein>
    <submittedName>
        <fullName evidence="4">Thioredoxin reductase</fullName>
    </submittedName>
</protein>
<proteinExistence type="predicted"/>
<dbReference type="PRINTS" id="PR00368">
    <property type="entry name" value="FADPNR"/>
</dbReference>
<accession>A0A1I1WNN8</accession>
<dbReference type="Pfam" id="PF07992">
    <property type="entry name" value="Pyr_redox_2"/>
    <property type="match status" value="1"/>
</dbReference>
<evidence type="ECO:0000256" key="1">
    <source>
        <dbReference type="ARBA" id="ARBA00022630"/>
    </source>
</evidence>
<keyword evidence="1" id="KW-0285">Flavoprotein</keyword>
<feature type="domain" description="FAD/NAD(P)-binding" evidence="3">
    <location>
        <begin position="9"/>
        <end position="287"/>
    </location>
</feature>
<dbReference type="Proteomes" id="UP000198639">
    <property type="component" value="Unassembled WGS sequence"/>
</dbReference>
<keyword evidence="2" id="KW-0560">Oxidoreductase</keyword>
<sequence>MSIPSTSPYDAIIVGGSYAGLSAALQLARARRRVLVVDAGQRRNRFASDSHGFLGRDGQDASSIAQAGKADVAAYPNVSWHAGSATNARRDGDGFVVDLDGGTHVQASRLVLATGVRDELPPIAGLAERWGKSVFHCPYCHGYELQQGAIGILAGGDMAFHQAMLLPDWGSVTLFTDGRYAPDAQQRAAMARRGVLAIDDTPVLRIEDHATVVLADGRRLPMAGLFTYGRIHIGSPLAEQLGCAFDDSPIGPFIRTDAGKQTTVPGVFAGGDATRPAGSVAIAVADGAMAGLGAHRSLVFG</sequence>
<dbReference type="InterPro" id="IPR050097">
    <property type="entry name" value="Ferredoxin-NADP_redctase_2"/>
</dbReference>